<gene>
    <name evidence="7" type="ORF">FYJ57_14875</name>
</gene>
<protein>
    <submittedName>
        <fullName evidence="7">Tyrosine-type recombinase/integrase</fullName>
    </submittedName>
</protein>
<dbReference type="InterPro" id="IPR050090">
    <property type="entry name" value="Tyrosine_recombinase_XerCD"/>
</dbReference>
<evidence type="ECO:0000256" key="4">
    <source>
        <dbReference type="PROSITE-ProRule" id="PRU01248"/>
    </source>
</evidence>
<dbReference type="GO" id="GO:0015074">
    <property type="term" value="P:DNA integration"/>
    <property type="evidence" value="ECO:0007669"/>
    <property type="project" value="InterPro"/>
</dbReference>
<keyword evidence="2 4" id="KW-0238">DNA-binding</keyword>
<feature type="domain" description="Core-binding (CB)" evidence="6">
    <location>
        <begin position="13"/>
        <end position="101"/>
    </location>
</feature>
<dbReference type="Gene3D" id="1.10.443.10">
    <property type="entry name" value="Intergrase catalytic core"/>
    <property type="match status" value="1"/>
</dbReference>
<accession>A0A7X2TLX8</accession>
<dbReference type="Gene3D" id="1.10.150.130">
    <property type="match status" value="1"/>
</dbReference>
<evidence type="ECO:0000313" key="7">
    <source>
        <dbReference type="EMBL" id="MST67943.1"/>
    </source>
</evidence>
<evidence type="ECO:0000256" key="2">
    <source>
        <dbReference type="ARBA" id="ARBA00023125"/>
    </source>
</evidence>
<dbReference type="PANTHER" id="PTHR30349:SF41">
    <property type="entry name" value="INTEGRASE_RECOMBINASE PROTEIN MJ0367-RELATED"/>
    <property type="match status" value="1"/>
</dbReference>
<evidence type="ECO:0000259" key="5">
    <source>
        <dbReference type="PROSITE" id="PS51898"/>
    </source>
</evidence>
<dbReference type="Pfam" id="PF13102">
    <property type="entry name" value="Phage_int_SAM_5"/>
    <property type="match status" value="1"/>
</dbReference>
<evidence type="ECO:0000313" key="8">
    <source>
        <dbReference type="Proteomes" id="UP000440513"/>
    </source>
</evidence>
<dbReference type="GO" id="GO:0003677">
    <property type="term" value="F:DNA binding"/>
    <property type="evidence" value="ECO:0007669"/>
    <property type="project" value="UniProtKB-UniRule"/>
</dbReference>
<dbReference type="PROSITE" id="PS51898">
    <property type="entry name" value="TYR_RECOMBINASE"/>
    <property type="match status" value="1"/>
</dbReference>
<sequence length="340" mass="39269">MSRKKVEKIMFFSKTLDFLEHYLPDQSLKSRNTIETYRDALTVFRRYITDTMNLSLRTFGFEDCTHDFLLSYIEFLHKNGNSETTCNNRLAAIRAYLWYAADCDISLQSVALTASRVPFLKVPKLTREVIPDDALKALLSAPPDTKIGRRDRLILILLYDSAVRVSELLSMNVSSVNLEADIPYLRIYGKGDKERIVAITDKTADHLKNYLKVYHEVIDPDAPLIYTVIKGHKDRMSVGNVERIIKKYAAQIRSKYPNFPERCYPHMFRRTRATNLYQDGTELELVSRILGHSSTETTRIYAVPSVDMMRKVMESGDLESYEKPLWPDDEAEMARICGLR</sequence>
<evidence type="ECO:0000256" key="1">
    <source>
        <dbReference type="ARBA" id="ARBA00008857"/>
    </source>
</evidence>
<dbReference type="GO" id="GO:0006310">
    <property type="term" value="P:DNA recombination"/>
    <property type="evidence" value="ECO:0007669"/>
    <property type="project" value="UniProtKB-KW"/>
</dbReference>
<keyword evidence="3" id="KW-0233">DNA recombination</keyword>
<name>A0A7X2TLX8_9FIRM</name>
<dbReference type="InterPro" id="IPR011010">
    <property type="entry name" value="DNA_brk_join_enz"/>
</dbReference>
<dbReference type="InterPro" id="IPR013762">
    <property type="entry name" value="Integrase-like_cat_sf"/>
</dbReference>
<dbReference type="Pfam" id="PF00589">
    <property type="entry name" value="Phage_integrase"/>
    <property type="match status" value="1"/>
</dbReference>
<dbReference type="InterPro" id="IPR025269">
    <property type="entry name" value="SAM-like_dom"/>
</dbReference>
<proteinExistence type="inferred from homology"/>
<dbReference type="Proteomes" id="UP000440513">
    <property type="component" value="Unassembled WGS sequence"/>
</dbReference>
<dbReference type="SUPFAM" id="SSF56349">
    <property type="entry name" value="DNA breaking-rejoining enzymes"/>
    <property type="match status" value="1"/>
</dbReference>
<organism evidence="7 8">
    <name type="scientific">Oliverpabstia intestinalis</name>
    <dbReference type="NCBI Taxonomy" id="2606633"/>
    <lineage>
        <taxon>Bacteria</taxon>
        <taxon>Bacillati</taxon>
        <taxon>Bacillota</taxon>
        <taxon>Clostridia</taxon>
        <taxon>Lachnospirales</taxon>
        <taxon>Lachnospiraceae</taxon>
        <taxon>Oliverpabstia</taxon>
    </lineage>
</organism>
<dbReference type="EMBL" id="VUMS01000062">
    <property type="protein sequence ID" value="MST67943.1"/>
    <property type="molecule type" value="Genomic_DNA"/>
</dbReference>
<keyword evidence="8" id="KW-1185">Reference proteome</keyword>
<dbReference type="InterPro" id="IPR044068">
    <property type="entry name" value="CB"/>
</dbReference>
<dbReference type="PROSITE" id="PS51900">
    <property type="entry name" value="CB"/>
    <property type="match status" value="1"/>
</dbReference>
<evidence type="ECO:0000256" key="3">
    <source>
        <dbReference type="ARBA" id="ARBA00023172"/>
    </source>
</evidence>
<feature type="domain" description="Tyr recombinase" evidence="5">
    <location>
        <begin position="124"/>
        <end position="314"/>
    </location>
</feature>
<reference evidence="7 8" key="1">
    <citation type="submission" date="2019-08" db="EMBL/GenBank/DDBJ databases">
        <title>In-depth cultivation of the pig gut microbiome towards novel bacterial diversity and tailored functional studies.</title>
        <authorList>
            <person name="Wylensek D."/>
            <person name="Hitch T.C.A."/>
            <person name="Clavel T."/>
        </authorList>
    </citation>
    <scope>NUCLEOTIDE SEQUENCE [LARGE SCALE GENOMIC DNA]</scope>
    <source>
        <strain evidence="7 8">BSM-380-WT-5A</strain>
    </source>
</reference>
<comment type="similarity">
    <text evidence="1">Belongs to the 'phage' integrase family.</text>
</comment>
<dbReference type="AlphaFoldDB" id="A0A7X2TLX8"/>
<dbReference type="RefSeq" id="WP_154433239.1">
    <property type="nucleotide sequence ID" value="NZ_VUMS01000062.1"/>
</dbReference>
<dbReference type="PANTHER" id="PTHR30349">
    <property type="entry name" value="PHAGE INTEGRASE-RELATED"/>
    <property type="match status" value="1"/>
</dbReference>
<evidence type="ECO:0000259" key="6">
    <source>
        <dbReference type="PROSITE" id="PS51900"/>
    </source>
</evidence>
<comment type="caution">
    <text evidence="7">The sequence shown here is derived from an EMBL/GenBank/DDBJ whole genome shotgun (WGS) entry which is preliminary data.</text>
</comment>
<dbReference type="InterPro" id="IPR002104">
    <property type="entry name" value="Integrase_catalytic"/>
</dbReference>
<dbReference type="InterPro" id="IPR010998">
    <property type="entry name" value="Integrase_recombinase_N"/>
</dbReference>